<gene>
    <name evidence="1" type="ORF">H8E41_01275</name>
</gene>
<dbReference type="InterPro" id="IPR014948">
    <property type="entry name" value="BrxA"/>
</dbReference>
<proteinExistence type="predicted"/>
<sequence length="208" mass="24498">MSLESMKNSYKMSFTTGGLFYNESLQIAALYDTIGDWPKTRDQVLSENLLQTRTESSAKRRIWEICSRLELLTEGQIQLLISGSRQEQQYLLWIAVCKHYSFIRDFMIEVVREKFLRMDLHIQAQDYEIFYDNKAEWHAELEKLRDSTRTRLRQALFQIMREAEIISREDMIIPCLLTEELTKVLAADNSSWITVLPVSDMDINAWLA</sequence>
<accession>A0A8J6TB36</accession>
<dbReference type="Gene3D" id="1.10.3540.10">
    <property type="entry name" value="uncharacterized protein from magnetospirillum magneticum domain"/>
    <property type="match status" value="1"/>
</dbReference>
<evidence type="ECO:0000313" key="1">
    <source>
        <dbReference type="EMBL" id="MBC8316506.1"/>
    </source>
</evidence>
<protein>
    <submittedName>
        <fullName evidence="1">DUF1819 family protein</fullName>
    </submittedName>
</protein>
<comment type="caution">
    <text evidence="1">The sequence shown here is derived from an EMBL/GenBank/DDBJ whole genome shotgun (WGS) entry which is preliminary data.</text>
</comment>
<dbReference type="Proteomes" id="UP000614424">
    <property type="component" value="Unassembled WGS sequence"/>
</dbReference>
<name>A0A8J6TB36_9BACT</name>
<dbReference type="AlphaFoldDB" id="A0A8J6TB36"/>
<evidence type="ECO:0000313" key="2">
    <source>
        <dbReference type="Proteomes" id="UP000614424"/>
    </source>
</evidence>
<dbReference type="EMBL" id="JACNJZ010000038">
    <property type="protein sequence ID" value="MBC8316506.1"/>
    <property type="molecule type" value="Genomic_DNA"/>
</dbReference>
<dbReference type="InterPro" id="IPR023137">
    <property type="entry name" value="BrxA_sf"/>
</dbReference>
<organism evidence="1 2">
    <name type="scientific">Candidatus Desulfobia pelagia</name>
    <dbReference type="NCBI Taxonomy" id="2841692"/>
    <lineage>
        <taxon>Bacteria</taxon>
        <taxon>Pseudomonadati</taxon>
        <taxon>Thermodesulfobacteriota</taxon>
        <taxon>Desulfobulbia</taxon>
        <taxon>Desulfobulbales</taxon>
        <taxon>Desulfobulbaceae</taxon>
        <taxon>Candidatus Desulfobia</taxon>
    </lineage>
</organism>
<reference evidence="1 2" key="1">
    <citation type="submission" date="2020-08" db="EMBL/GenBank/DDBJ databases">
        <title>Bridging the membrane lipid divide: bacteria of the FCB group superphylum have the potential to synthesize archaeal ether lipids.</title>
        <authorList>
            <person name="Villanueva L."/>
            <person name="Von Meijenfeldt F.A.B."/>
            <person name="Westbye A.B."/>
            <person name="Yadav S."/>
            <person name="Hopmans E.C."/>
            <person name="Dutilh B.E."/>
            <person name="Sinninghe Damste J.S."/>
        </authorList>
    </citation>
    <scope>NUCLEOTIDE SEQUENCE [LARGE SCALE GENOMIC DNA]</scope>
    <source>
        <strain evidence="1">NIOZ-UU47</strain>
    </source>
</reference>
<dbReference type="Pfam" id="PF08849">
    <property type="entry name" value="BrxA"/>
    <property type="match status" value="1"/>
</dbReference>